<dbReference type="PANTHER" id="PTHR13620">
    <property type="entry name" value="3-5 EXONUCLEASE"/>
    <property type="match status" value="1"/>
</dbReference>
<dbReference type="AlphaFoldDB" id="A0A067LID1"/>
<dbReference type="Gene3D" id="3.30.420.10">
    <property type="entry name" value="Ribonuclease H-like superfamily/Ribonuclease H"/>
    <property type="match status" value="1"/>
</dbReference>
<dbReference type="PANTHER" id="PTHR13620:SF105">
    <property type="entry name" value="OS01G0737700 PROTEIN"/>
    <property type="match status" value="1"/>
</dbReference>
<reference evidence="4 5" key="1">
    <citation type="journal article" date="2014" name="PLoS ONE">
        <title>Global Analysis of Gene Expression Profiles in Physic Nut (Jatropha curcas L.) Seedlings Exposed to Salt Stress.</title>
        <authorList>
            <person name="Zhang L."/>
            <person name="Zhang C."/>
            <person name="Wu P."/>
            <person name="Chen Y."/>
            <person name="Li M."/>
            <person name="Jiang H."/>
            <person name="Wu G."/>
        </authorList>
    </citation>
    <scope>NUCLEOTIDE SEQUENCE [LARGE SCALE GENOMIC DNA]</scope>
    <source>
        <strain evidence="5">cv. GZQX0401</strain>
        <tissue evidence="4">Young leaves</tissue>
    </source>
</reference>
<dbReference type="GO" id="GO:0008408">
    <property type="term" value="F:3'-5' exonuclease activity"/>
    <property type="evidence" value="ECO:0007669"/>
    <property type="project" value="InterPro"/>
</dbReference>
<dbReference type="InterPro" id="IPR036397">
    <property type="entry name" value="RNaseH_sf"/>
</dbReference>
<dbReference type="GO" id="GO:0003676">
    <property type="term" value="F:nucleic acid binding"/>
    <property type="evidence" value="ECO:0007669"/>
    <property type="project" value="InterPro"/>
</dbReference>
<feature type="domain" description="3'-5' exonuclease" evidence="3">
    <location>
        <begin position="39"/>
        <end position="210"/>
    </location>
</feature>
<dbReference type="OrthoDB" id="1920326at2759"/>
<dbReference type="CDD" id="cd06141">
    <property type="entry name" value="WRN_exo"/>
    <property type="match status" value="1"/>
</dbReference>
<dbReference type="SMART" id="SM00474">
    <property type="entry name" value="35EXOc"/>
    <property type="match status" value="1"/>
</dbReference>
<dbReference type="SUPFAM" id="SSF53098">
    <property type="entry name" value="Ribonuclease H-like"/>
    <property type="match status" value="1"/>
</dbReference>
<dbReference type="Pfam" id="PF01612">
    <property type="entry name" value="DNA_pol_A_exo1"/>
    <property type="match status" value="1"/>
</dbReference>
<dbReference type="GO" id="GO:0005737">
    <property type="term" value="C:cytoplasm"/>
    <property type="evidence" value="ECO:0007669"/>
    <property type="project" value="TreeGrafter"/>
</dbReference>
<dbReference type="STRING" id="180498.A0A067LID1"/>
<dbReference type="InterPro" id="IPR002562">
    <property type="entry name" value="3'-5'_exonuclease_dom"/>
</dbReference>
<evidence type="ECO:0000313" key="5">
    <source>
        <dbReference type="Proteomes" id="UP000027138"/>
    </source>
</evidence>
<organism evidence="4 5">
    <name type="scientific">Jatropha curcas</name>
    <name type="common">Barbados nut</name>
    <dbReference type="NCBI Taxonomy" id="180498"/>
    <lineage>
        <taxon>Eukaryota</taxon>
        <taxon>Viridiplantae</taxon>
        <taxon>Streptophyta</taxon>
        <taxon>Embryophyta</taxon>
        <taxon>Tracheophyta</taxon>
        <taxon>Spermatophyta</taxon>
        <taxon>Magnoliopsida</taxon>
        <taxon>eudicotyledons</taxon>
        <taxon>Gunneridae</taxon>
        <taxon>Pentapetalae</taxon>
        <taxon>rosids</taxon>
        <taxon>fabids</taxon>
        <taxon>Malpighiales</taxon>
        <taxon>Euphorbiaceae</taxon>
        <taxon>Crotonoideae</taxon>
        <taxon>Jatropheae</taxon>
        <taxon>Jatropha</taxon>
    </lineage>
</organism>
<sequence>MTITITDYQLTCDSHNLYDVNFYGNQIHTLLTHSAYHVDQWLTETQQLINHNHSLHPTVVGLDVEWRPNFGRNFDNPIATLQLCIGRRCLIYQILHSPSVPQSLVDFLQGGNFVFVGVGIRSDTEKLLEDYGLNVGNQVDLRGLAAQRLGLTELRGASLKVLARRVLGLEIEKPRRVKLSRWDHMWLTPVQVQYACIDAFVSSEIGVMLNAS</sequence>
<name>A0A067LID1_JATCU</name>
<evidence type="ECO:0000259" key="3">
    <source>
        <dbReference type="SMART" id="SM00474"/>
    </source>
</evidence>
<keyword evidence="1" id="KW-0540">Nuclease</keyword>
<gene>
    <name evidence="4" type="ORF">JCGZ_00039</name>
</gene>
<dbReference type="GO" id="GO:0006139">
    <property type="term" value="P:nucleobase-containing compound metabolic process"/>
    <property type="evidence" value="ECO:0007669"/>
    <property type="project" value="InterPro"/>
</dbReference>
<dbReference type="Proteomes" id="UP000027138">
    <property type="component" value="Unassembled WGS sequence"/>
</dbReference>
<dbReference type="FunFam" id="3.30.420.10:FF:000054">
    <property type="entry name" value="Werner Syndrome-like exonuclease"/>
    <property type="match status" value="1"/>
</dbReference>
<keyword evidence="5" id="KW-1185">Reference proteome</keyword>
<dbReference type="KEGG" id="jcu:105640204"/>
<evidence type="ECO:0000256" key="2">
    <source>
        <dbReference type="ARBA" id="ARBA00022801"/>
    </source>
</evidence>
<dbReference type="EMBL" id="KK914193">
    <property type="protein sequence ID" value="KDP47148.1"/>
    <property type="molecule type" value="Genomic_DNA"/>
</dbReference>
<dbReference type="InterPro" id="IPR051132">
    <property type="entry name" value="3-5_Exonuclease_domain"/>
</dbReference>
<dbReference type="InterPro" id="IPR012337">
    <property type="entry name" value="RNaseH-like_sf"/>
</dbReference>
<keyword evidence="2" id="KW-0378">Hydrolase</keyword>
<accession>A0A067LID1</accession>
<evidence type="ECO:0000256" key="1">
    <source>
        <dbReference type="ARBA" id="ARBA00022722"/>
    </source>
</evidence>
<evidence type="ECO:0000313" key="4">
    <source>
        <dbReference type="EMBL" id="KDP47148.1"/>
    </source>
</evidence>
<dbReference type="GO" id="GO:0005634">
    <property type="term" value="C:nucleus"/>
    <property type="evidence" value="ECO:0007669"/>
    <property type="project" value="TreeGrafter"/>
</dbReference>
<proteinExistence type="predicted"/>
<protein>
    <recommendedName>
        <fullName evidence="3">3'-5' exonuclease domain-containing protein</fullName>
    </recommendedName>
</protein>